<dbReference type="AlphaFoldDB" id="E1YAS4"/>
<feature type="domain" description="AB hydrolase-1" evidence="1">
    <location>
        <begin position="35"/>
        <end position="144"/>
    </location>
</feature>
<dbReference type="EMBL" id="FR695866">
    <property type="protein sequence ID" value="CBX27668.1"/>
    <property type="molecule type" value="Genomic_DNA"/>
</dbReference>
<sequence length="148" mass="15968">MTHCVPKQGYNGMKRVCSEDGTPIATWVCGSGPPLLLVHGTMADHSVWMPMQSALKHYYSVWVMDRRGRGHSGDSPAYTLINEAQDVAAVINAIGGKVNVLAHSFGGLCALETALLNSNVGRLIIYEIPVPWGAIHGRMSLIPACNRL</sequence>
<dbReference type="InterPro" id="IPR050228">
    <property type="entry name" value="Carboxylesterase_BioH"/>
</dbReference>
<dbReference type="Gene3D" id="3.40.50.1820">
    <property type="entry name" value="alpha/beta hydrolase"/>
    <property type="match status" value="1"/>
</dbReference>
<evidence type="ECO:0000313" key="2">
    <source>
        <dbReference type="EMBL" id="CBX27668.1"/>
    </source>
</evidence>
<evidence type="ECO:0000259" key="1">
    <source>
        <dbReference type="Pfam" id="PF12697"/>
    </source>
</evidence>
<accession>E1YAS4</accession>
<dbReference type="Pfam" id="PF12697">
    <property type="entry name" value="Abhydrolase_6"/>
    <property type="match status" value="1"/>
</dbReference>
<organism evidence="2">
    <name type="scientific">uncultured Desulfobacterium sp</name>
    <dbReference type="NCBI Taxonomy" id="201089"/>
    <lineage>
        <taxon>Bacteria</taxon>
        <taxon>Pseudomonadati</taxon>
        <taxon>Thermodesulfobacteriota</taxon>
        <taxon>Desulfobacteria</taxon>
        <taxon>Desulfobacterales</taxon>
        <taxon>Desulfobacteriaceae</taxon>
        <taxon>Desulfobacterium</taxon>
        <taxon>environmental samples</taxon>
    </lineage>
</organism>
<dbReference type="PANTHER" id="PTHR43194:SF2">
    <property type="entry name" value="PEROXISOMAL MEMBRANE PROTEIN LPX1"/>
    <property type="match status" value="1"/>
</dbReference>
<dbReference type="InterPro" id="IPR000073">
    <property type="entry name" value="AB_hydrolase_1"/>
</dbReference>
<name>E1YAS4_9BACT</name>
<dbReference type="InterPro" id="IPR029058">
    <property type="entry name" value="AB_hydrolase_fold"/>
</dbReference>
<proteinExistence type="predicted"/>
<dbReference type="SUPFAM" id="SSF53474">
    <property type="entry name" value="alpha/beta-Hydrolases"/>
    <property type="match status" value="1"/>
</dbReference>
<reference evidence="2" key="1">
    <citation type="journal article" date="2011" name="Environ. Microbiol.">
        <title>Genomic insights into the metabolic potential of the polycyclic aromatic hydrocarbon degrading sulfate-reducing Deltaproteobacterium N47.</title>
        <authorList>
            <person name="Bergmann F."/>
            <person name="Selesi D."/>
            <person name="Weinmaier T."/>
            <person name="Tischler P."/>
            <person name="Rattei T."/>
            <person name="Meckenstock R.U."/>
        </authorList>
    </citation>
    <scope>NUCLEOTIDE SEQUENCE</scope>
</reference>
<dbReference type="PANTHER" id="PTHR43194">
    <property type="entry name" value="HYDROLASE ALPHA/BETA FOLD FAMILY"/>
    <property type="match status" value="1"/>
</dbReference>
<gene>
    <name evidence="2" type="ORF">N47_H24900</name>
</gene>
<protein>
    <recommendedName>
        <fullName evidence="1">AB hydrolase-1 domain-containing protein</fullName>
    </recommendedName>
</protein>